<dbReference type="AlphaFoldDB" id="A0A7R9PX11"/>
<evidence type="ECO:0000256" key="2">
    <source>
        <dbReference type="ARBA" id="ARBA00022801"/>
    </source>
</evidence>
<protein>
    <recommendedName>
        <fullName evidence="5">Glycosyl hydrolase family 32 N-terminal domain-containing protein</fullName>
    </recommendedName>
</protein>
<name>A0A7R9PX11_9ACAR</name>
<evidence type="ECO:0000313" key="6">
    <source>
        <dbReference type="EMBL" id="CAD7623051.1"/>
    </source>
</evidence>
<dbReference type="InterPro" id="IPR023296">
    <property type="entry name" value="Glyco_hydro_beta-prop_sf"/>
</dbReference>
<dbReference type="GO" id="GO:0004575">
    <property type="term" value="F:sucrose alpha-glucosidase activity"/>
    <property type="evidence" value="ECO:0007669"/>
    <property type="project" value="TreeGrafter"/>
</dbReference>
<keyword evidence="7" id="KW-1185">Reference proteome</keyword>
<feature type="chain" id="PRO_5036211658" description="Glycosyl hydrolase family 32 N-terminal domain-containing protein" evidence="4">
    <location>
        <begin position="18"/>
        <end position="317"/>
    </location>
</feature>
<keyword evidence="2" id="KW-0378">Hydrolase</keyword>
<dbReference type="InterPro" id="IPR001362">
    <property type="entry name" value="Glyco_hydro_32"/>
</dbReference>
<dbReference type="GO" id="GO:0005737">
    <property type="term" value="C:cytoplasm"/>
    <property type="evidence" value="ECO:0007669"/>
    <property type="project" value="TreeGrafter"/>
</dbReference>
<reference evidence="6" key="1">
    <citation type="submission" date="2020-11" db="EMBL/GenBank/DDBJ databases">
        <authorList>
            <person name="Tran Van P."/>
        </authorList>
    </citation>
    <scope>NUCLEOTIDE SEQUENCE</scope>
</reference>
<feature type="domain" description="Glycosyl hydrolase family 32 N-terminal" evidence="5">
    <location>
        <begin position="30"/>
        <end position="205"/>
    </location>
</feature>
<dbReference type="EMBL" id="CAJPIZ010001436">
    <property type="protein sequence ID" value="CAG2103481.1"/>
    <property type="molecule type" value="Genomic_DNA"/>
</dbReference>
<feature type="non-terminal residue" evidence="6">
    <location>
        <position position="317"/>
    </location>
</feature>
<sequence>MHVIILTLLFSIYLVSGELYHEDYRPQLRYTPPKGWNNDPNGLLHYKDKYHLFFQYFPDAPHNGPQHWGHAVSTDLFHWENLPIALYPQLDGHEMIWSGSAIVDERNVTGFQPVGSANKTMVAIFTGMHDTDGTQSQWFAYSLDEGLNWKYYAGNPIIPNPGLRDFRDPKIFAFGDHYVIVLAAGDHVNLYSSQDMKHWELIQDIYLVSGELYHEDYRPQLRYTPPKGWNNDPNGLLHYKDKYHLFFQYFPDAPHNGPQHWGHAVSTDLFHWENLPIALYPQLDGHEMIWSGSAIVDERNVTGFQPVGSANKTMVAI</sequence>
<evidence type="ECO:0000256" key="1">
    <source>
        <dbReference type="ARBA" id="ARBA00009902"/>
    </source>
</evidence>
<dbReference type="CDD" id="cd18622">
    <property type="entry name" value="GH32_Inu-like"/>
    <property type="match status" value="1"/>
</dbReference>
<dbReference type="EMBL" id="OC856011">
    <property type="protein sequence ID" value="CAD7623051.1"/>
    <property type="molecule type" value="Genomic_DNA"/>
</dbReference>
<dbReference type="SMART" id="SM00640">
    <property type="entry name" value="Glyco_32"/>
    <property type="match status" value="1"/>
</dbReference>
<dbReference type="Pfam" id="PF00251">
    <property type="entry name" value="Glyco_hydro_32N"/>
    <property type="match status" value="2"/>
</dbReference>
<evidence type="ECO:0000256" key="4">
    <source>
        <dbReference type="SAM" id="SignalP"/>
    </source>
</evidence>
<comment type="similarity">
    <text evidence="1">Belongs to the glycosyl hydrolase 32 family.</text>
</comment>
<accession>A0A7R9PX11</accession>
<feature type="signal peptide" evidence="4">
    <location>
        <begin position="1"/>
        <end position="17"/>
    </location>
</feature>
<evidence type="ECO:0000256" key="3">
    <source>
        <dbReference type="ARBA" id="ARBA00023295"/>
    </source>
</evidence>
<dbReference type="PANTHER" id="PTHR42800">
    <property type="entry name" value="EXOINULINASE INUD (AFU_ORTHOLOGUE AFUA_5G00480)"/>
    <property type="match status" value="1"/>
</dbReference>
<dbReference type="GO" id="GO:0005987">
    <property type="term" value="P:sucrose catabolic process"/>
    <property type="evidence" value="ECO:0007669"/>
    <property type="project" value="TreeGrafter"/>
</dbReference>
<evidence type="ECO:0000259" key="5">
    <source>
        <dbReference type="Pfam" id="PF00251"/>
    </source>
</evidence>
<evidence type="ECO:0000313" key="7">
    <source>
        <dbReference type="Proteomes" id="UP000759131"/>
    </source>
</evidence>
<feature type="domain" description="Glycosyl hydrolase family 32 N-terminal" evidence="5">
    <location>
        <begin position="223"/>
        <end position="301"/>
    </location>
</feature>
<dbReference type="InterPro" id="IPR013148">
    <property type="entry name" value="Glyco_hydro_32_N"/>
</dbReference>
<keyword evidence="3" id="KW-0326">Glycosidase</keyword>
<organism evidence="6">
    <name type="scientific">Medioppia subpectinata</name>
    <dbReference type="NCBI Taxonomy" id="1979941"/>
    <lineage>
        <taxon>Eukaryota</taxon>
        <taxon>Metazoa</taxon>
        <taxon>Ecdysozoa</taxon>
        <taxon>Arthropoda</taxon>
        <taxon>Chelicerata</taxon>
        <taxon>Arachnida</taxon>
        <taxon>Acari</taxon>
        <taxon>Acariformes</taxon>
        <taxon>Sarcoptiformes</taxon>
        <taxon>Oribatida</taxon>
        <taxon>Brachypylina</taxon>
        <taxon>Oppioidea</taxon>
        <taxon>Oppiidae</taxon>
        <taxon>Medioppia</taxon>
    </lineage>
</organism>
<dbReference type="OrthoDB" id="202537at2759"/>
<proteinExistence type="inferred from homology"/>
<dbReference type="PANTHER" id="PTHR42800:SF1">
    <property type="entry name" value="EXOINULINASE INUD (AFU_ORTHOLOGUE AFUA_5G00480)"/>
    <property type="match status" value="1"/>
</dbReference>
<keyword evidence="4" id="KW-0732">Signal</keyword>
<dbReference type="Proteomes" id="UP000759131">
    <property type="component" value="Unassembled WGS sequence"/>
</dbReference>
<dbReference type="SUPFAM" id="SSF75005">
    <property type="entry name" value="Arabinanase/levansucrase/invertase"/>
    <property type="match status" value="2"/>
</dbReference>
<gene>
    <name evidence="6" type="ORF">OSB1V03_LOCUS3512</name>
</gene>
<dbReference type="Gene3D" id="2.115.10.20">
    <property type="entry name" value="Glycosyl hydrolase domain, family 43"/>
    <property type="match status" value="2"/>
</dbReference>